<feature type="region of interest" description="Disordered" evidence="4">
    <location>
        <begin position="1"/>
        <end position="41"/>
    </location>
</feature>
<dbReference type="Proteomes" id="UP000494165">
    <property type="component" value="Unassembled WGS sequence"/>
</dbReference>
<proteinExistence type="inferred from homology"/>
<comment type="caution">
    <text evidence="5">The sequence shown here is derived from an EMBL/GenBank/DDBJ whole genome shotgun (WGS) entry which is preliminary data.</text>
</comment>
<comment type="similarity">
    <text evidence="2">Belongs to the FRG1 family.</text>
</comment>
<accession>A0A8S1DYQ9</accession>
<organism evidence="5 6">
    <name type="scientific">Cloeon dipterum</name>
    <dbReference type="NCBI Taxonomy" id="197152"/>
    <lineage>
        <taxon>Eukaryota</taxon>
        <taxon>Metazoa</taxon>
        <taxon>Ecdysozoa</taxon>
        <taxon>Arthropoda</taxon>
        <taxon>Hexapoda</taxon>
        <taxon>Insecta</taxon>
        <taxon>Pterygota</taxon>
        <taxon>Palaeoptera</taxon>
        <taxon>Ephemeroptera</taxon>
        <taxon>Pisciforma</taxon>
        <taxon>Baetidae</taxon>
        <taxon>Cloeon</taxon>
    </lineage>
</organism>
<keyword evidence="3" id="KW-0539">Nucleus</keyword>
<dbReference type="PANTHER" id="PTHR12928:SF0">
    <property type="entry name" value="FSHD REGION GENE 1"/>
    <property type="match status" value="1"/>
</dbReference>
<sequence length="245" mass="27269">MADYALAKTGKLKLKGEKEKSKKKKRKHRKHEDDNGEKDRQLDILKHGGWKEIDGFSELKGSVAIEFGNSAYVKALDNGLFTLGAPHDDGDGPSPEEVLTAIIVSETKIALKSGYGKYLGIDKKGVVTGRSDAVGSMEQWEPIFQEGKLALLSANGCFVTLTEDDSLEVEDDEATAAKAARKNEDEGEVSQVELNYVKKFQKFQDKKIRLFTGEMGNLTKAKEEGTFHETMLDRRSKMKADRYCK</sequence>
<protein>
    <recommendedName>
        <fullName evidence="7">Protein FRG1</fullName>
    </recommendedName>
</protein>
<comment type="subcellular location">
    <subcellularLocation>
        <location evidence="1">Nucleus</location>
        <location evidence="1">Nucleolus</location>
    </subcellularLocation>
</comment>
<dbReference type="PANTHER" id="PTHR12928">
    <property type="entry name" value="FRG1 PROTEIN"/>
    <property type="match status" value="1"/>
</dbReference>
<feature type="compositionally biased region" description="Basic residues" evidence="4">
    <location>
        <begin position="21"/>
        <end position="30"/>
    </location>
</feature>
<feature type="compositionally biased region" description="Basic and acidic residues" evidence="4">
    <location>
        <begin position="31"/>
        <end position="41"/>
    </location>
</feature>
<dbReference type="InterPro" id="IPR008999">
    <property type="entry name" value="Actin-crosslinking"/>
</dbReference>
<reference evidence="5 6" key="1">
    <citation type="submission" date="2020-04" db="EMBL/GenBank/DDBJ databases">
        <authorList>
            <person name="Alioto T."/>
            <person name="Alioto T."/>
            <person name="Gomez Garrido J."/>
        </authorList>
    </citation>
    <scope>NUCLEOTIDE SEQUENCE [LARGE SCALE GENOMIC DNA]</scope>
</reference>
<dbReference type="OrthoDB" id="5539371at2759"/>
<gene>
    <name evidence="5" type="ORF">CLODIP_2_CD14728</name>
</gene>
<evidence type="ECO:0000313" key="5">
    <source>
        <dbReference type="EMBL" id="CAB3383135.1"/>
    </source>
</evidence>
<evidence type="ECO:0000256" key="2">
    <source>
        <dbReference type="ARBA" id="ARBA00010878"/>
    </source>
</evidence>
<dbReference type="GO" id="GO:0071013">
    <property type="term" value="C:catalytic step 2 spliceosome"/>
    <property type="evidence" value="ECO:0007669"/>
    <property type="project" value="TreeGrafter"/>
</dbReference>
<dbReference type="AlphaFoldDB" id="A0A8S1DYQ9"/>
<dbReference type="GO" id="GO:0005730">
    <property type="term" value="C:nucleolus"/>
    <property type="evidence" value="ECO:0007669"/>
    <property type="project" value="UniProtKB-SubCell"/>
</dbReference>
<evidence type="ECO:0000256" key="3">
    <source>
        <dbReference type="ARBA" id="ARBA00023242"/>
    </source>
</evidence>
<dbReference type="InterPro" id="IPR010414">
    <property type="entry name" value="FRG1"/>
</dbReference>
<dbReference type="GO" id="GO:0051015">
    <property type="term" value="F:actin filament binding"/>
    <property type="evidence" value="ECO:0007669"/>
    <property type="project" value="TreeGrafter"/>
</dbReference>
<evidence type="ECO:0000256" key="4">
    <source>
        <dbReference type="SAM" id="MobiDB-lite"/>
    </source>
</evidence>
<keyword evidence="6" id="KW-1185">Reference proteome</keyword>
<dbReference type="SUPFAM" id="SSF50405">
    <property type="entry name" value="Actin-crosslinking proteins"/>
    <property type="match status" value="1"/>
</dbReference>
<dbReference type="GO" id="GO:0055120">
    <property type="term" value="C:striated muscle dense body"/>
    <property type="evidence" value="ECO:0007669"/>
    <property type="project" value="TreeGrafter"/>
</dbReference>
<dbReference type="Pfam" id="PF06229">
    <property type="entry name" value="FRG1"/>
    <property type="match status" value="1"/>
</dbReference>
<dbReference type="EMBL" id="CADEPI010000297">
    <property type="protein sequence ID" value="CAB3383135.1"/>
    <property type="molecule type" value="Genomic_DNA"/>
</dbReference>
<evidence type="ECO:0008006" key="7">
    <source>
        <dbReference type="Google" id="ProtNLM"/>
    </source>
</evidence>
<evidence type="ECO:0000313" key="6">
    <source>
        <dbReference type="Proteomes" id="UP000494165"/>
    </source>
</evidence>
<dbReference type="CDD" id="cd23338">
    <property type="entry name" value="beta-trefoil_FSCN_FRG1"/>
    <property type="match status" value="1"/>
</dbReference>
<dbReference type="Gene3D" id="2.80.10.50">
    <property type="match status" value="1"/>
</dbReference>
<evidence type="ECO:0000256" key="1">
    <source>
        <dbReference type="ARBA" id="ARBA00004604"/>
    </source>
</evidence>
<name>A0A8S1DYQ9_9INSE</name>